<dbReference type="PROSITE" id="PS51257">
    <property type="entry name" value="PROKAR_LIPOPROTEIN"/>
    <property type="match status" value="1"/>
</dbReference>
<protein>
    <recommendedName>
        <fullName evidence="3">EF-hand domain-containing protein</fullName>
    </recommendedName>
</protein>
<proteinExistence type="predicted"/>
<organism evidence="1 2">
    <name type="scientific">Jannaschia pagri</name>
    <dbReference type="NCBI Taxonomy" id="2829797"/>
    <lineage>
        <taxon>Bacteria</taxon>
        <taxon>Pseudomonadati</taxon>
        <taxon>Pseudomonadota</taxon>
        <taxon>Alphaproteobacteria</taxon>
        <taxon>Rhodobacterales</taxon>
        <taxon>Roseobacteraceae</taxon>
        <taxon>Jannaschia</taxon>
    </lineage>
</organism>
<dbReference type="EMBL" id="BPFH01000003">
    <property type="protein sequence ID" value="GIT95109.1"/>
    <property type="molecule type" value="Genomic_DNA"/>
</dbReference>
<dbReference type="RefSeq" id="WP_220748624.1">
    <property type="nucleotide sequence ID" value="NZ_BPFH01000003.1"/>
</dbReference>
<keyword evidence="2" id="KW-1185">Reference proteome</keyword>
<dbReference type="Proteomes" id="UP000786693">
    <property type="component" value="Unassembled WGS sequence"/>
</dbReference>
<sequence length="57" mass="5745">MTRALPLVTAAALTALLAGCMSNDRVDTLAEREAALDADLDGDGAIEEDGVEIGGAD</sequence>
<evidence type="ECO:0008006" key="3">
    <source>
        <dbReference type="Google" id="ProtNLM"/>
    </source>
</evidence>
<comment type="caution">
    <text evidence="1">The sequence shown here is derived from an EMBL/GenBank/DDBJ whole genome shotgun (WGS) entry which is preliminary data.</text>
</comment>
<evidence type="ECO:0000313" key="2">
    <source>
        <dbReference type="Proteomes" id="UP000786693"/>
    </source>
</evidence>
<name>A0ABQ4NL22_9RHOB</name>
<reference evidence="1 2" key="1">
    <citation type="submission" date="2021-05" db="EMBL/GenBank/DDBJ databases">
        <title>Bacteria Genome sequencing.</title>
        <authorList>
            <person name="Takabe Y."/>
            <person name="Nakajima Y."/>
            <person name="Suzuki S."/>
            <person name="Shiozaki T."/>
        </authorList>
    </citation>
    <scope>NUCLEOTIDE SEQUENCE [LARGE SCALE GENOMIC DNA]</scope>
    <source>
        <strain evidence="1 2">AI_62</strain>
    </source>
</reference>
<accession>A0ABQ4NL22</accession>
<evidence type="ECO:0000313" key="1">
    <source>
        <dbReference type="EMBL" id="GIT95109.1"/>
    </source>
</evidence>
<gene>
    <name evidence="1" type="ORF">JANAI62_17320</name>
</gene>